<dbReference type="Proteomes" id="UP000588068">
    <property type="component" value="Unassembled WGS sequence"/>
</dbReference>
<sequence>MLNFFPDPLDESPIDEIGGFTPLGHPVSSLTARRIIDRRCWWSALLCAPAFLLACKVHAQEAPPASSDAEIVAERTQCLPDGTGYLRARLKGSIDAELDWGNADTGCTGAVRPTDGGIRVRFTRQSGSEGQLVLVFGIAALREGTSAKALPVNVTVMREGTGEFYGTQGDDKCTLDQVSQTPLVGIPHRSRVYRIVARGFCTEPARALKGNGSIFISRFDFAGRVDFDVEDDADDAVLQAGSQKGKHP</sequence>
<keyword evidence="2" id="KW-1185">Reference proteome</keyword>
<organism evidence="1 2">
    <name type="scientific">Povalibacter uvarum</name>
    <dbReference type="NCBI Taxonomy" id="732238"/>
    <lineage>
        <taxon>Bacteria</taxon>
        <taxon>Pseudomonadati</taxon>
        <taxon>Pseudomonadota</taxon>
        <taxon>Gammaproteobacteria</taxon>
        <taxon>Steroidobacterales</taxon>
        <taxon>Steroidobacteraceae</taxon>
        <taxon>Povalibacter</taxon>
    </lineage>
</organism>
<comment type="caution">
    <text evidence="1">The sequence shown here is derived from an EMBL/GenBank/DDBJ whole genome shotgun (WGS) entry which is preliminary data.</text>
</comment>
<protein>
    <submittedName>
        <fullName evidence="1">Uncharacterized protein</fullName>
    </submittedName>
</protein>
<reference evidence="1 2" key="1">
    <citation type="submission" date="2020-08" db="EMBL/GenBank/DDBJ databases">
        <title>Genomic Encyclopedia of Type Strains, Phase IV (KMG-IV): sequencing the most valuable type-strain genomes for metagenomic binning, comparative biology and taxonomic classification.</title>
        <authorList>
            <person name="Goeker M."/>
        </authorList>
    </citation>
    <scope>NUCLEOTIDE SEQUENCE [LARGE SCALE GENOMIC DNA]</scope>
    <source>
        <strain evidence="1 2">DSM 26723</strain>
    </source>
</reference>
<dbReference type="EMBL" id="JACHHZ010000004">
    <property type="protein sequence ID" value="MBB6094594.1"/>
    <property type="molecule type" value="Genomic_DNA"/>
</dbReference>
<evidence type="ECO:0000313" key="1">
    <source>
        <dbReference type="EMBL" id="MBB6094594.1"/>
    </source>
</evidence>
<accession>A0A841HPM9</accession>
<gene>
    <name evidence="1" type="ORF">HNQ60_003481</name>
</gene>
<name>A0A841HPM9_9GAMM</name>
<evidence type="ECO:0000313" key="2">
    <source>
        <dbReference type="Proteomes" id="UP000588068"/>
    </source>
</evidence>
<dbReference type="RefSeq" id="WP_184334006.1">
    <property type="nucleotide sequence ID" value="NZ_JACHHZ010000004.1"/>
</dbReference>
<proteinExistence type="predicted"/>
<dbReference type="AlphaFoldDB" id="A0A841HPM9"/>